<dbReference type="SUPFAM" id="SSF53756">
    <property type="entry name" value="UDP-Glycosyltransferase/glycogen phosphorylase"/>
    <property type="match status" value="1"/>
</dbReference>
<organism evidence="1">
    <name type="scientific">Arundo donax</name>
    <name type="common">Giant reed</name>
    <name type="synonym">Donax arundinaceus</name>
    <dbReference type="NCBI Taxonomy" id="35708"/>
    <lineage>
        <taxon>Eukaryota</taxon>
        <taxon>Viridiplantae</taxon>
        <taxon>Streptophyta</taxon>
        <taxon>Embryophyta</taxon>
        <taxon>Tracheophyta</taxon>
        <taxon>Spermatophyta</taxon>
        <taxon>Magnoliopsida</taxon>
        <taxon>Liliopsida</taxon>
        <taxon>Poales</taxon>
        <taxon>Poaceae</taxon>
        <taxon>PACMAD clade</taxon>
        <taxon>Arundinoideae</taxon>
        <taxon>Arundineae</taxon>
        <taxon>Arundo</taxon>
    </lineage>
</organism>
<dbReference type="PANTHER" id="PTHR48048:SF92">
    <property type="entry name" value="OS01G0869400 PROTEIN"/>
    <property type="match status" value="1"/>
</dbReference>
<dbReference type="PANTHER" id="PTHR48048">
    <property type="entry name" value="GLYCOSYLTRANSFERASE"/>
    <property type="match status" value="1"/>
</dbReference>
<accession>A0A0A9PYU9</accession>
<reference evidence="1" key="1">
    <citation type="submission" date="2014-09" db="EMBL/GenBank/DDBJ databases">
        <authorList>
            <person name="Magalhaes I.L.F."/>
            <person name="Oliveira U."/>
            <person name="Santos F.R."/>
            <person name="Vidigal T.H.D.A."/>
            <person name="Brescovit A.D."/>
            <person name="Santos A.J."/>
        </authorList>
    </citation>
    <scope>NUCLEOTIDE SEQUENCE</scope>
    <source>
        <tissue evidence="1">Shoot tissue taken approximately 20 cm above the soil surface</tissue>
    </source>
</reference>
<dbReference type="Gene3D" id="3.40.50.2000">
    <property type="entry name" value="Glycogen Phosphorylase B"/>
    <property type="match status" value="1"/>
</dbReference>
<dbReference type="EMBL" id="GBRH01282060">
    <property type="protein sequence ID" value="JAD15835.1"/>
    <property type="molecule type" value="Transcribed_RNA"/>
</dbReference>
<evidence type="ECO:0000313" key="1">
    <source>
        <dbReference type="EMBL" id="JAD15835.1"/>
    </source>
</evidence>
<sequence>MKKTIVLYPGLAVSHFVPMMLLADVLLEEGYTVVVALIDIIMEQNIAFAAAVDRAKSSKPSITFHVLPRVQNLPTIAQGAQLLLRYLKLLRRYNKHLHEFLCSTPPRSIHAVIVDTLSIMALDITKELGIPAYSLFPSNLHPRRLPPAFFDQQGGTTKLQGARRHTAQLSWRATYAGFSPHRRNARGPGE</sequence>
<protein>
    <submittedName>
        <fullName evidence="1">Uncharacterized protein</fullName>
    </submittedName>
</protein>
<dbReference type="AlphaFoldDB" id="A0A0A9PYU9"/>
<reference evidence="1" key="2">
    <citation type="journal article" date="2015" name="Data Brief">
        <title>Shoot transcriptome of the giant reed, Arundo donax.</title>
        <authorList>
            <person name="Barrero R.A."/>
            <person name="Guerrero F.D."/>
            <person name="Moolhuijzen P."/>
            <person name="Goolsby J.A."/>
            <person name="Tidwell J."/>
            <person name="Bellgard S.E."/>
            <person name="Bellgard M.I."/>
        </authorList>
    </citation>
    <scope>NUCLEOTIDE SEQUENCE</scope>
    <source>
        <tissue evidence="1">Shoot tissue taken approximately 20 cm above the soil surface</tissue>
    </source>
</reference>
<dbReference type="InterPro" id="IPR050481">
    <property type="entry name" value="UDP-glycosyltransf_plant"/>
</dbReference>
<dbReference type="GO" id="GO:0035251">
    <property type="term" value="F:UDP-glucosyltransferase activity"/>
    <property type="evidence" value="ECO:0007669"/>
    <property type="project" value="InterPro"/>
</dbReference>
<proteinExistence type="predicted"/>
<name>A0A0A9PYU9_ARUDO</name>